<keyword evidence="2" id="KW-0732">Signal</keyword>
<keyword evidence="5" id="KW-0573">Peptidoglycan synthesis</keyword>
<protein>
    <submittedName>
        <fullName evidence="12">D-alanyl-D-alanine carboxypeptidase</fullName>
    </submittedName>
</protein>
<evidence type="ECO:0000313" key="13">
    <source>
        <dbReference type="Proteomes" id="UP000564033"/>
    </source>
</evidence>
<evidence type="ECO:0000256" key="6">
    <source>
        <dbReference type="ARBA" id="ARBA00023316"/>
    </source>
</evidence>
<name>A0A847VE60_9BACT</name>
<evidence type="ECO:0000256" key="2">
    <source>
        <dbReference type="ARBA" id="ARBA00022729"/>
    </source>
</evidence>
<dbReference type="GO" id="GO:0008360">
    <property type="term" value="P:regulation of cell shape"/>
    <property type="evidence" value="ECO:0007669"/>
    <property type="project" value="UniProtKB-KW"/>
</dbReference>
<feature type="domain" description="Peptidase S11 D-alanyl-D-alanine carboxypeptidase A N-terminal" evidence="11">
    <location>
        <begin position="104"/>
        <end position="332"/>
    </location>
</feature>
<evidence type="ECO:0000256" key="10">
    <source>
        <dbReference type="SAM" id="Phobius"/>
    </source>
</evidence>
<feature type="active site" evidence="7">
    <location>
        <position position="191"/>
    </location>
</feature>
<feature type="transmembrane region" description="Helical" evidence="10">
    <location>
        <begin position="46"/>
        <end position="67"/>
    </location>
</feature>
<evidence type="ECO:0000256" key="7">
    <source>
        <dbReference type="PIRSR" id="PIRSR618044-1"/>
    </source>
</evidence>
<evidence type="ECO:0000256" key="1">
    <source>
        <dbReference type="ARBA" id="ARBA00007164"/>
    </source>
</evidence>
<dbReference type="InterPro" id="IPR012338">
    <property type="entry name" value="Beta-lactam/transpept-like"/>
</dbReference>
<dbReference type="Pfam" id="PF00768">
    <property type="entry name" value="Peptidase_S11"/>
    <property type="match status" value="1"/>
</dbReference>
<evidence type="ECO:0000256" key="8">
    <source>
        <dbReference type="PIRSR" id="PIRSR618044-2"/>
    </source>
</evidence>
<dbReference type="Gene3D" id="3.40.710.10">
    <property type="entry name" value="DD-peptidase/beta-lactamase superfamily"/>
    <property type="match status" value="1"/>
</dbReference>
<keyword evidence="4" id="KW-0133">Cell shape</keyword>
<keyword evidence="12" id="KW-0121">Carboxypeptidase</keyword>
<dbReference type="SUPFAM" id="SSF56601">
    <property type="entry name" value="beta-lactamase/transpeptidase-like"/>
    <property type="match status" value="1"/>
</dbReference>
<dbReference type="InterPro" id="IPR001967">
    <property type="entry name" value="Peptidase_S11_N"/>
</dbReference>
<comment type="caution">
    <text evidence="12">The sequence shown here is derived from an EMBL/GenBank/DDBJ whole genome shotgun (WGS) entry which is preliminary data.</text>
</comment>
<organism evidence="12 13">
    <name type="scientific">Candidatus Dojkabacteria bacterium</name>
    <dbReference type="NCBI Taxonomy" id="2099670"/>
    <lineage>
        <taxon>Bacteria</taxon>
        <taxon>Candidatus Dojkabacteria</taxon>
    </lineage>
</organism>
<gene>
    <name evidence="12" type="ORF">GX888_03455</name>
</gene>
<dbReference type="GO" id="GO:0071555">
    <property type="term" value="P:cell wall organization"/>
    <property type="evidence" value="ECO:0007669"/>
    <property type="project" value="UniProtKB-KW"/>
</dbReference>
<feature type="binding site" evidence="8">
    <location>
        <position position="301"/>
    </location>
    <ligand>
        <name>substrate</name>
    </ligand>
</feature>
<dbReference type="GO" id="GO:0009002">
    <property type="term" value="F:serine-type D-Ala-D-Ala carboxypeptidase activity"/>
    <property type="evidence" value="ECO:0007669"/>
    <property type="project" value="InterPro"/>
</dbReference>
<reference evidence="12 13" key="1">
    <citation type="journal article" date="2020" name="Biotechnol. Biofuels">
        <title>New insights from the biogas microbiome by comprehensive genome-resolved metagenomics of nearly 1600 species originating from multiple anaerobic digesters.</title>
        <authorList>
            <person name="Campanaro S."/>
            <person name="Treu L."/>
            <person name="Rodriguez-R L.M."/>
            <person name="Kovalovszki A."/>
            <person name="Ziels R.M."/>
            <person name="Maus I."/>
            <person name="Zhu X."/>
            <person name="Kougias P.G."/>
            <person name="Basile A."/>
            <person name="Luo G."/>
            <person name="Schluter A."/>
            <person name="Konstantinidis K.T."/>
            <person name="Angelidaki I."/>
        </authorList>
    </citation>
    <scope>NUCLEOTIDE SEQUENCE [LARGE SCALE GENOMIC DNA]</scope>
    <source>
        <strain evidence="12">AS19jrsBPTG_9</strain>
    </source>
</reference>
<keyword evidence="10" id="KW-0472">Membrane</keyword>
<comment type="similarity">
    <text evidence="1 9">Belongs to the peptidase S11 family.</text>
</comment>
<keyword evidence="6" id="KW-0961">Cell wall biogenesis/degradation</keyword>
<evidence type="ECO:0000256" key="5">
    <source>
        <dbReference type="ARBA" id="ARBA00022984"/>
    </source>
</evidence>
<evidence type="ECO:0000256" key="3">
    <source>
        <dbReference type="ARBA" id="ARBA00022801"/>
    </source>
</evidence>
<dbReference type="AlphaFoldDB" id="A0A847VE60"/>
<proteinExistence type="inferred from homology"/>
<dbReference type="EMBL" id="JAAZIL010000086">
    <property type="protein sequence ID" value="NLZ24771.1"/>
    <property type="molecule type" value="Genomic_DNA"/>
</dbReference>
<dbReference type="GO" id="GO:0006508">
    <property type="term" value="P:proteolysis"/>
    <property type="evidence" value="ECO:0007669"/>
    <property type="project" value="InterPro"/>
</dbReference>
<dbReference type="PRINTS" id="PR00725">
    <property type="entry name" value="DADACBPTASE1"/>
</dbReference>
<dbReference type="PANTHER" id="PTHR21581">
    <property type="entry name" value="D-ALANYL-D-ALANINE CARBOXYPEPTIDASE"/>
    <property type="match status" value="1"/>
</dbReference>
<evidence type="ECO:0000256" key="9">
    <source>
        <dbReference type="RuleBase" id="RU004016"/>
    </source>
</evidence>
<sequence>MSSEKEREQIKGKRYDEKLFKQAYRAAIQAKALEERLRRRKQILKFVGIVFLLIFLVLATIFFLRFFNGTQDYIETGNYPAESIFLPITGEEISKSVLLQVPSVDVKAQGVLAVNPANGNIIYQREMHERLPVASLTKIMTVIVTLENFNLDDVVEVSVENMPESVNWSLKLKEGDKITVSNLIKAMLIPSFNDAAYAIANAYPNGGYVGFVKEMNRRAKVIGMNNTLFVNPSGWDEEGAYSTAYDIAILTSVARKYPYIVDTVSQTSETIYWSSNDDLVSEKVRTTNLLANTTKYVKGFKTGITDLSGPCFVGYFVYSDNDELITVVLNSKQRFEDTKLLESVYRLKR</sequence>
<keyword evidence="10" id="KW-1133">Transmembrane helix</keyword>
<evidence type="ECO:0000313" key="12">
    <source>
        <dbReference type="EMBL" id="NLZ24771.1"/>
    </source>
</evidence>
<evidence type="ECO:0000259" key="11">
    <source>
        <dbReference type="Pfam" id="PF00768"/>
    </source>
</evidence>
<feature type="active site" description="Proton acceptor" evidence="7">
    <location>
        <position position="138"/>
    </location>
</feature>
<keyword evidence="10" id="KW-0812">Transmembrane</keyword>
<evidence type="ECO:0000256" key="4">
    <source>
        <dbReference type="ARBA" id="ARBA00022960"/>
    </source>
</evidence>
<accession>A0A847VE60</accession>
<dbReference type="Proteomes" id="UP000564033">
    <property type="component" value="Unassembled WGS sequence"/>
</dbReference>
<keyword evidence="3" id="KW-0378">Hydrolase</keyword>
<feature type="active site" description="Acyl-ester intermediate" evidence="7">
    <location>
        <position position="135"/>
    </location>
</feature>
<dbReference type="GO" id="GO:0009252">
    <property type="term" value="P:peptidoglycan biosynthetic process"/>
    <property type="evidence" value="ECO:0007669"/>
    <property type="project" value="UniProtKB-KW"/>
</dbReference>
<dbReference type="PANTHER" id="PTHR21581:SF6">
    <property type="entry name" value="TRAFFICKING PROTEIN PARTICLE COMPLEX SUBUNIT 12"/>
    <property type="match status" value="1"/>
</dbReference>
<keyword evidence="12" id="KW-0645">Protease</keyword>
<dbReference type="InterPro" id="IPR018044">
    <property type="entry name" value="Peptidase_S11"/>
</dbReference>